<name>A0AAN6PNV3_9PEZI</name>
<comment type="caution">
    <text evidence="2">The sequence shown here is derived from an EMBL/GenBank/DDBJ whole genome shotgun (WGS) entry which is preliminary data.</text>
</comment>
<accession>A0AAN6PNV3</accession>
<keyword evidence="1" id="KW-0812">Transmembrane</keyword>
<keyword evidence="3" id="KW-1185">Reference proteome</keyword>
<organism evidence="2 3">
    <name type="scientific">Parachaetomium inaequale</name>
    <dbReference type="NCBI Taxonomy" id="2588326"/>
    <lineage>
        <taxon>Eukaryota</taxon>
        <taxon>Fungi</taxon>
        <taxon>Dikarya</taxon>
        <taxon>Ascomycota</taxon>
        <taxon>Pezizomycotina</taxon>
        <taxon>Sordariomycetes</taxon>
        <taxon>Sordariomycetidae</taxon>
        <taxon>Sordariales</taxon>
        <taxon>Chaetomiaceae</taxon>
        <taxon>Parachaetomium</taxon>
    </lineage>
</organism>
<protein>
    <submittedName>
        <fullName evidence="2">Uncharacterized protein</fullName>
    </submittedName>
</protein>
<evidence type="ECO:0000313" key="2">
    <source>
        <dbReference type="EMBL" id="KAK4044202.1"/>
    </source>
</evidence>
<dbReference type="EMBL" id="MU854321">
    <property type="protein sequence ID" value="KAK4044202.1"/>
    <property type="molecule type" value="Genomic_DNA"/>
</dbReference>
<sequence length="276" mass="30482">MGSPNAILDTHVHHHHHHYLHAPGGLLAPKPPRPAPGDAPIPFPFSLTTTDLHLALLLSTTLTLLYHADLALLLLYWLLRPLRLTPARYPRWLLPAALRPLPGGAVSSYWATLHALRWEVRRNREALGWGGVSFACFAVLAGFLPAEAGEAVMGWAGPGLWAVGEVYLHLVVACLGISWGLGGVWVVWQVVVFTEWAGVRAVGDLVVAWARFLRENWTVVFVAFAGWVSWTLAVEVDYTVVYRKTVEWGFLQCAGLLYGVGDVVRDVARSMTRVFD</sequence>
<dbReference type="Proteomes" id="UP001303115">
    <property type="component" value="Unassembled WGS sequence"/>
</dbReference>
<feature type="transmembrane region" description="Helical" evidence="1">
    <location>
        <begin position="166"/>
        <end position="188"/>
    </location>
</feature>
<feature type="transmembrane region" description="Helical" evidence="1">
    <location>
        <begin position="126"/>
        <end position="146"/>
    </location>
</feature>
<reference evidence="3" key="1">
    <citation type="journal article" date="2023" name="Mol. Phylogenet. Evol.">
        <title>Genome-scale phylogeny and comparative genomics of the fungal order Sordariales.</title>
        <authorList>
            <person name="Hensen N."/>
            <person name="Bonometti L."/>
            <person name="Westerberg I."/>
            <person name="Brannstrom I.O."/>
            <person name="Guillou S."/>
            <person name="Cros-Aarteil S."/>
            <person name="Calhoun S."/>
            <person name="Haridas S."/>
            <person name="Kuo A."/>
            <person name="Mondo S."/>
            <person name="Pangilinan J."/>
            <person name="Riley R."/>
            <person name="LaButti K."/>
            <person name="Andreopoulos B."/>
            <person name="Lipzen A."/>
            <person name="Chen C."/>
            <person name="Yan M."/>
            <person name="Daum C."/>
            <person name="Ng V."/>
            <person name="Clum A."/>
            <person name="Steindorff A."/>
            <person name="Ohm R.A."/>
            <person name="Martin F."/>
            <person name="Silar P."/>
            <person name="Natvig D.O."/>
            <person name="Lalanne C."/>
            <person name="Gautier V."/>
            <person name="Ament-Velasquez S.L."/>
            <person name="Kruys A."/>
            <person name="Hutchinson M.I."/>
            <person name="Powell A.J."/>
            <person name="Barry K."/>
            <person name="Miller A.N."/>
            <person name="Grigoriev I.V."/>
            <person name="Debuchy R."/>
            <person name="Gladieux P."/>
            <person name="Hiltunen Thoren M."/>
            <person name="Johannesson H."/>
        </authorList>
    </citation>
    <scope>NUCLEOTIDE SEQUENCE [LARGE SCALE GENOMIC DNA]</scope>
    <source>
        <strain evidence="3">CBS 284.82</strain>
    </source>
</reference>
<gene>
    <name evidence="2" type="ORF">C8A01DRAFT_31810</name>
</gene>
<feature type="transmembrane region" description="Helical" evidence="1">
    <location>
        <begin position="52"/>
        <end position="79"/>
    </location>
</feature>
<proteinExistence type="predicted"/>
<evidence type="ECO:0000256" key="1">
    <source>
        <dbReference type="SAM" id="Phobius"/>
    </source>
</evidence>
<evidence type="ECO:0000313" key="3">
    <source>
        <dbReference type="Proteomes" id="UP001303115"/>
    </source>
</evidence>
<keyword evidence="1" id="KW-1133">Transmembrane helix</keyword>
<keyword evidence="1" id="KW-0472">Membrane</keyword>
<dbReference type="AlphaFoldDB" id="A0AAN6PNV3"/>